<dbReference type="InterPro" id="IPR036890">
    <property type="entry name" value="HATPase_C_sf"/>
</dbReference>
<feature type="transmembrane region" description="Helical" evidence="8">
    <location>
        <begin position="175"/>
        <end position="194"/>
    </location>
</feature>
<keyword evidence="8" id="KW-1133">Transmembrane helix</keyword>
<dbReference type="AlphaFoldDB" id="A0A1U7JIT9"/>
<evidence type="ECO:0000259" key="9">
    <source>
        <dbReference type="PROSITE" id="PS50109"/>
    </source>
</evidence>
<dbReference type="InterPro" id="IPR004358">
    <property type="entry name" value="Sig_transdc_His_kin-like_C"/>
</dbReference>
<protein>
    <recommendedName>
        <fullName evidence="2">histidine kinase</fullName>
        <ecNumber evidence="2">2.7.13.3</ecNumber>
    </recommendedName>
</protein>
<feature type="coiled-coil region" evidence="7">
    <location>
        <begin position="232"/>
        <end position="259"/>
    </location>
</feature>
<evidence type="ECO:0000256" key="4">
    <source>
        <dbReference type="ARBA" id="ARBA00022741"/>
    </source>
</evidence>
<evidence type="ECO:0000313" key="10">
    <source>
        <dbReference type="EMBL" id="OKL44663.1"/>
    </source>
</evidence>
<dbReference type="InterPro" id="IPR005467">
    <property type="entry name" value="His_kinase_dom"/>
</dbReference>
<dbReference type="PANTHER" id="PTHR44936:SF10">
    <property type="entry name" value="SENSOR PROTEIN RSTB"/>
    <property type="match status" value="1"/>
</dbReference>
<dbReference type="Gene3D" id="1.10.287.130">
    <property type="match status" value="1"/>
</dbReference>
<dbReference type="STRING" id="197461.A3843_06965"/>
<keyword evidence="8" id="KW-0472">Membrane</keyword>
<keyword evidence="7" id="KW-0175">Coiled coil</keyword>
<evidence type="ECO:0000256" key="6">
    <source>
        <dbReference type="ARBA" id="ARBA00022840"/>
    </source>
</evidence>
<dbReference type="GO" id="GO:0005524">
    <property type="term" value="F:ATP binding"/>
    <property type="evidence" value="ECO:0007669"/>
    <property type="project" value="UniProtKB-KW"/>
</dbReference>
<evidence type="ECO:0000256" key="1">
    <source>
        <dbReference type="ARBA" id="ARBA00000085"/>
    </source>
</evidence>
<dbReference type="Gene3D" id="3.30.565.10">
    <property type="entry name" value="Histidine kinase-like ATPase, C-terminal domain"/>
    <property type="match status" value="1"/>
</dbReference>
<dbReference type="GO" id="GO:0004673">
    <property type="term" value="F:protein histidine kinase activity"/>
    <property type="evidence" value="ECO:0007669"/>
    <property type="project" value="UniProtKB-EC"/>
</dbReference>
<evidence type="ECO:0000256" key="5">
    <source>
        <dbReference type="ARBA" id="ARBA00022777"/>
    </source>
</evidence>
<dbReference type="InterPro" id="IPR003594">
    <property type="entry name" value="HATPase_dom"/>
</dbReference>
<evidence type="ECO:0000256" key="7">
    <source>
        <dbReference type="SAM" id="Coils"/>
    </source>
</evidence>
<sequence>MEADKQAHQTVQRPSGRRMGFGLSSKLLVLTILFVMLSEVLIFVPSIANFRNTWLQDKLAVAGVAGALIEDAGSVSAGVQQELLDATGAVAISLNHEGMRRLIAMNEPPEGIADTIVMENETPWSAIACSFQTLIGVKTGNLRVIGDVRMGGGQVDMVIPIANMRRDLLAYSLNILQLSLVISIITATLVYSSLRWLFLRPMQRLTASMARFAREPEDKVAIIQPSGRADELGEAERQLAEMETKLNQALKQQRKLADLGLAVSKINHDLRNILSSAQLFIERLEGLPDPTVQRIAPKLLATLDRATGYTKAVMSYGKAQEAAPNIRVIRLADIISDVEDVLGIGTNSDIRFESAISQDFEIDADPEQIFRVIMNLCRNALQAMQEDKTVDISVIKRISIAAEEKGNTVEIIVCDTGPGVPDHLRENLFRAFHTAGKSGGTGLGLAIAAEIVKAHEGTLTLRDQAGPGACFVITLPHHQRPTQKSKIARLFPKDANGRLRKEP</sequence>
<comment type="catalytic activity">
    <reaction evidence="1">
        <text>ATP + protein L-histidine = ADP + protein N-phospho-L-histidine.</text>
        <dbReference type="EC" id="2.7.13.3"/>
    </reaction>
</comment>
<name>A0A1U7JIT9_9HYPH</name>
<dbReference type="PRINTS" id="PR00344">
    <property type="entry name" value="BCTRLSENSOR"/>
</dbReference>
<dbReference type="SUPFAM" id="SSF55874">
    <property type="entry name" value="ATPase domain of HSP90 chaperone/DNA topoisomerase II/histidine kinase"/>
    <property type="match status" value="1"/>
</dbReference>
<feature type="transmembrane region" description="Helical" evidence="8">
    <location>
        <begin position="27"/>
        <end position="48"/>
    </location>
</feature>
<dbReference type="EMBL" id="LVVZ01000014">
    <property type="protein sequence ID" value="OKL44663.1"/>
    <property type="molecule type" value="Genomic_DNA"/>
</dbReference>
<dbReference type="Proteomes" id="UP000185783">
    <property type="component" value="Unassembled WGS sequence"/>
</dbReference>
<accession>A0A1U7JIT9</accession>
<proteinExistence type="predicted"/>
<organism evidence="10 11">
    <name type="scientific">Pseudovibrio exalbescens</name>
    <dbReference type="NCBI Taxonomy" id="197461"/>
    <lineage>
        <taxon>Bacteria</taxon>
        <taxon>Pseudomonadati</taxon>
        <taxon>Pseudomonadota</taxon>
        <taxon>Alphaproteobacteria</taxon>
        <taxon>Hyphomicrobiales</taxon>
        <taxon>Stappiaceae</taxon>
        <taxon>Pseudovibrio</taxon>
    </lineage>
</organism>
<dbReference type="PROSITE" id="PS50109">
    <property type="entry name" value="HIS_KIN"/>
    <property type="match status" value="1"/>
</dbReference>
<dbReference type="SMART" id="SM00387">
    <property type="entry name" value="HATPase_c"/>
    <property type="match status" value="1"/>
</dbReference>
<dbReference type="Pfam" id="PF02518">
    <property type="entry name" value="HATPase_c"/>
    <property type="match status" value="1"/>
</dbReference>
<feature type="domain" description="Histidine kinase" evidence="9">
    <location>
        <begin position="265"/>
        <end position="479"/>
    </location>
</feature>
<evidence type="ECO:0000256" key="2">
    <source>
        <dbReference type="ARBA" id="ARBA00012438"/>
    </source>
</evidence>
<keyword evidence="3" id="KW-0808">Transferase</keyword>
<dbReference type="EC" id="2.7.13.3" evidence="2"/>
<comment type="caution">
    <text evidence="10">The sequence shown here is derived from an EMBL/GenBank/DDBJ whole genome shotgun (WGS) entry which is preliminary data.</text>
</comment>
<keyword evidence="4" id="KW-0547">Nucleotide-binding</keyword>
<evidence type="ECO:0000313" key="11">
    <source>
        <dbReference type="Proteomes" id="UP000185783"/>
    </source>
</evidence>
<dbReference type="PANTHER" id="PTHR44936">
    <property type="entry name" value="SENSOR PROTEIN CREC"/>
    <property type="match status" value="1"/>
</dbReference>
<dbReference type="InterPro" id="IPR050980">
    <property type="entry name" value="2C_sensor_his_kinase"/>
</dbReference>
<reference evidence="10 11" key="1">
    <citation type="submission" date="2016-03" db="EMBL/GenBank/DDBJ databases">
        <title>Genome sequence of Nesiotobacter sp. nov., a moderately halophilic alphaproteobacterium isolated from the Yellow Sea, China.</title>
        <authorList>
            <person name="Zhang G."/>
            <person name="Zhang R."/>
        </authorList>
    </citation>
    <scope>NUCLEOTIDE SEQUENCE [LARGE SCALE GENOMIC DNA]</scope>
    <source>
        <strain evidence="10 11">WB1-6</strain>
    </source>
</reference>
<keyword evidence="8" id="KW-0812">Transmembrane</keyword>
<keyword evidence="6" id="KW-0067">ATP-binding</keyword>
<gene>
    <name evidence="10" type="ORF">A3843_06965</name>
</gene>
<evidence type="ECO:0000256" key="8">
    <source>
        <dbReference type="SAM" id="Phobius"/>
    </source>
</evidence>
<keyword evidence="5 10" id="KW-0418">Kinase</keyword>
<evidence type="ECO:0000256" key="3">
    <source>
        <dbReference type="ARBA" id="ARBA00022679"/>
    </source>
</evidence>
<keyword evidence="11" id="KW-1185">Reference proteome</keyword>